<keyword evidence="1" id="KW-1133">Transmembrane helix</keyword>
<keyword evidence="3" id="KW-1185">Reference proteome</keyword>
<dbReference type="EMBL" id="CP020919">
    <property type="protein sequence ID" value="AWG25957.1"/>
    <property type="molecule type" value="Genomic_DNA"/>
</dbReference>
<dbReference type="InterPro" id="IPR009325">
    <property type="entry name" value="DUF983"/>
</dbReference>
<gene>
    <name evidence="2" type="ORF">FK004_12355</name>
</gene>
<keyword evidence="1" id="KW-0812">Transmembrane</keyword>
<dbReference type="OrthoDB" id="9790326at2"/>
<organism evidence="2 3">
    <name type="scientific">Flavobacterium kingsejongi</name>
    <dbReference type="NCBI Taxonomy" id="1678728"/>
    <lineage>
        <taxon>Bacteria</taxon>
        <taxon>Pseudomonadati</taxon>
        <taxon>Bacteroidota</taxon>
        <taxon>Flavobacteriia</taxon>
        <taxon>Flavobacteriales</taxon>
        <taxon>Flavobacteriaceae</taxon>
        <taxon>Flavobacterium</taxon>
    </lineage>
</organism>
<dbReference type="Pfam" id="PF06170">
    <property type="entry name" value="DUF983"/>
    <property type="match status" value="1"/>
</dbReference>
<dbReference type="KEGG" id="fki:FK004_12355"/>
<feature type="transmembrane region" description="Helical" evidence="1">
    <location>
        <begin position="85"/>
        <end position="103"/>
    </location>
</feature>
<dbReference type="Proteomes" id="UP000244677">
    <property type="component" value="Chromosome"/>
</dbReference>
<protein>
    <submittedName>
        <fullName evidence="2">DUF983 domain-containing protein</fullName>
    </submittedName>
</protein>
<reference evidence="2 3" key="1">
    <citation type="submission" date="2017-04" db="EMBL/GenBank/DDBJ databases">
        <title>Complete genome sequence of Flavobacterium kingsejong AJ004.</title>
        <authorList>
            <person name="Lee P.C."/>
        </authorList>
    </citation>
    <scope>NUCLEOTIDE SEQUENCE [LARGE SCALE GENOMIC DNA]</scope>
    <source>
        <strain evidence="2 3">AJ004</strain>
    </source>
</reference>
<proteinExistence type="predicted"/>
<evidence type="ECO:0000256" key="1">
    <source>
        <dbReference type="SAM" id="Phobius"/>
    </source>
</evidence>
<dbReference type="AlphaFoldDB" id="A0A2S1LQD2"/>
<feature type="transmembrane region" description="Helical" evidence="1">
    <location>
        <begin position="52"/>
        <end position="73"/>
    </location>
</feature>
<evidence type="ECO:0000313" key="3">
    <source>
        <dbReference type="Proteomes" id="UP000244677"/>
    </source>
</evidence>
<keyword evidence="1" id="KW-0472">Membrane</keyword>
<name>A0A2S1LQD2_9FLAO</name>
<accession>A0A2S1LQD2</accession>
<dbReference type="RefSeq" id="WP_108737500.1">
    <property type="nucleotide sequence ID" value="NZ_CP020919.1"/>
</dbReference>
<evidence type="ECO:0000313" key="2">
    <source>
        <dbReference type="EMBL" id="AWG25957.1"/>
    </source>
</evidence>
<sequence length="115" mass="13239">MSMILNIFRGRCPHCEKGRIFEKLGNPFLFQMPKMKQKCDVCGHSFEREPGFFFGAMFVSYAVAVPQMVVLLLACKALGLENIPIIIIVIIAFILLSTTNFRLSRTIWMYIFRNV</sequence>